<proteinExistence type="predicted"/>
<keyword evidence="2" id="KW-1185">Reference proteome</keyword>
<organism evidence="1 2">
    <name type="scientific">Rotaria socialis</name>
    <dbReference type="NCBI Taxonomy" id="392032"/>
    <lineage>
        <taxon>Eukaryota</taxon>
        <taxon>Metazoa</taxon>
        <taxon>Spiralia</taxon>
        <taxon>Gnathifera</taxon>
        <taxon>Rotifera</taxon>
        <taxon>Eurotatoria</taxon>
        <taxon>Bdelloidea</taxon>
        <taxon>Philodinida</taxon>
        <taxon>Philodinidae</taxon>
        <taxon>Rotaria</taxon>
    </lineage>
</organism>
<dbReference type="AlphaFoldDB" id="A0A821SM91"/>
<comment type="caution">
    <text evidence="1">The sequence shown here is derived from an EMBL/GenBank/DDBJ whole genome shotgun (WGS) entry which is preliminary data.</text>
</comment>
<accession>A0A821SM91</accession>
<name>A0A821SM91_9BILA</name>
<feature type="non-terminal residue" evidence="1">
    <location>
        <position position="1"/>
    </location>
</feature>
<dbReference type="EMBL" id="CAJOBP010063316">
    <property type="protein sequence ID" value="CAF4858641.1"/>
    <property type="molecule type" value="Genomic_DNA"/>
</dbReference>
<dbReference type="Proteomes" id="UP000663873">
    <property type="component" value="Unassembled WGS sequence"/>
</dbReference>
<reference evidence="1" key="1">
    <citation type="submission" date="2021-02" db="EMBL/GenBank/DDBJ databases">
        <authorList>
            <person name="Nowell W R."/>
        </authorList>
    </citation>
    <scope>NUCLEOTIDE SEQUENCE</scope>
</reference>
<gene>
    <name evidence="1" type="ORF">UJA718_LOCUS43782</name>
</gene>
<sequence>IKSAVCTTTRPTVTALSRASNTEYIDYNSVDVARKETIQKEQEARRAWTVKFNPWLIDEYRQVSYI</sequence>
<evidence type="ECO:0000313" key="2">
    <source>
        <dbReference type="Proteomes" id="UP000663873"/>
    </source>
</evidence>
<evidence type="ECO:0000313" key="1">
    <source>
        <dbReference type="EMBL" id="CAF4858641.1"/>
    </source>
</evidence>
<protein>
    <submittedName>
        <fullName evidence="1">Uncharacterized protein</fullName>
    </submittedName>
</protein>